<dbReference type="SMART" id="SM00530">
    <property type="entry name" value="HTH_XRE"/>
    <property type="match status" value="1"/>
</dbReference>
<reference evidence="3" key="1">
    <citation type="journal article" date="2019" name="Int. J. Syst. Evol. Microbiol.">
        <title>The Global Catalogue of Microorganisms (GCM) 10K type strain sequencing project: providing services to taxonomists for standard genome sequencing and annotation.</title>
        <authorList>
            <consortium name="The Broad Institute Genomics Platform"/>
            <consortium name="The Broad Institute Genome Sequencing Center for Infectious Disease"/>
            <person name="Wu L."/>
            <person name="Ma J."/>
        </authorList>
    </citation>
    <scope>NUCLEOTIDE SEQUENCE [LARGE SCALE GENOMIC DNA]</scope>
    <source>
        <strain evidence="3">JCM 31920</strain>
    </source>
</reference>
<dbReference type="Pfam" id="PF01381">
    <property type="entry name" value="HTH_3"/>
    <property type="match status" value="1"/>
</dbReference>
<name>A0ABP8M4F1_9BACT</name>
<evidence type="ECO:0000313" key="3">
    <source>
        <dbReference type="Proteomes" id="UP001501508"/>
    </source>
</evidence>
<proteinExistence type="predicted"/>
<dbReference type="InterPro" id="IPR001387">
    <property type="entry name" value="Cro/C1-type_HTH"/>
</dbReference>
<protein>
    <recommendedName>
        <fullName evidence="1">HTH cro/C1-type domain-containing protein</fullName>
    </recommendedName>
</protein>
<sequence>MEKKFQSIESITDRQTYDEVMGYINKMVDYATRNGYLKDPDADNEYTQELGRAMALAADYESIYMDFKHLKVKNPLIISIENEIRRKALNQRQTAELLDVKENTLSQIMTGKRNVSMKLAKKLYKTLNIDPKLILEFA</sequence>
<evidence type="ECO:0000259" key="1">
    <source>
        <dbReference type="PROSITE" id="PS50943"/>
    </source>
</evidence>
<evidence type="ECO:0000313" key="2">
    <source>
        <dbReference type="EMBL" id="GAA4443168.1"/>
    </source>
</evidence>
<comment type="caution">
    <text evidence="2">The sequence shown here is derived from an EMBL/GenBank/DDBJ whole genome shotgun (WGS) entry which is preliminary data.</text>
</comment>
<organism evidence="2 3">
    <name type="scientific">Ravibacter arvi</name>
    <dbReference type="NCBI Taxonomy" id="2051041"/>
    <lineage>
        <taxon>Bacteria</taxon>
        <taxon>Pseudomonadati</taxon>
        <taxon>Bacteroidota</taxon>
        <taxon>Cytophagia</taxon>
        <taxon>Cytophagales</taxon>
        <taxon>Spirosomataceae</taxon>
        <taxon>Ravibacter</taxon>
    </lineage>
</organism>
<dbReference type="Proteomes" id="UP001501508">
    <property type="component" value="Unassembled WGS sequence"/>
</dbReference>
<dbReference type="SUPFAM" id="SSF47413">
    <property type="entry name" value="lambda repressor-like DNA-binding domains"/>
    <property type="match status" value="1"/>
</dbReference>
<keyword evidence="3" id="KW-1185">Reference proteome</keyword>
<dbReference type="RefSeq" id="WP_345030875.1">
    <property type="nucleotide sequence ID" value="NZ_BAABEY010000029.1"/>
</dbReference>
<feature type="domain" description="HTH cro/C1-type" evidence="1">
    <location>
        <begin position="80"/>
        <end position="134"/>
    </location>
</feature>
<accession>A0ABP8M4F1</accession>
<dbReference type="EMBL" id="BAABEY010000029">
    <property type="protein sequence ID" value="GAA4443168.1"/>
    <property type="molecule type" value="Genomic_DNA"/>
</dbReference>
<gene>
    <name evidence="2" type="ORF">GCM10023091_31180</name>
</gene>
<dbReference type="InterPro" id="IPR010982">
    <property type="entry name" value="Lambda_DNA-bd_dom_sf"/>
</dbReference>
<dbReference type="PROSITE" id="PS50943">
    <property type="entry name" value="HTH_CROC1"/>
    <property type="match status" value="1"/>
</dbReference>
<dbReference type="Gene3D" id="1.10.260.40">
    <property type="entry name" value="lambda repressor-like DNA-binding domains"/>
    <property type="match status" value="1"/>
</dbReference>
<dbReference type="CDD" id="cd00093">
    <property type="entry name" value="HTH_XRE"/>
    <property type="match status" value="1"/>
</dbReference>